<dbReference type="Proteomes" id="UP001396334">
    <property type="component" value="Unassembled WGS sequence"/>
</dbReference>
<comment type="subcellular location">
    <subcellularLocation>
        <location evidence="1">Cytoplasm</location>
    </subcellularLocation>
</comment>
<organism evidence="3 4">
    <name type="scientific">Hibiscus sabdariffa</name>
    <name type="common">roselle</name>
    <dbReference type="NCBI Taxonomy" id="183260"/>
    <lineage>
        <taxon>Eukaryota</taxon>
        <taxon>Viridiplantae</taxon>
        <taxon>Streptophyta</taxon>
        <taxon>Embryophyta</taxon>
        <taxon>Tracheophyta</taxon>
        <taxon>Spermatophyta</taxon>
        <taxon>Magnoliopsida</taxon>
        <taxon>eudicotyledons</taxon>
        <taxon>Gunneridae</taxon>
        <taxon>Pentapetalae</taxon>
        <taxon>rosids</taxon>
        <taxon>malvids</taxon>
        <taxon>Malvales</taxon>
        <taxon>Malvaceae</taxon>
        <taxon>Malvoideae</taxon>
        <taxon>Hibiscus</taxon>
    </lineage>
</organism>
<keyword evidence="2" id="KW-0963">Cytoplasm</keyword>
<protein>
    <submittedName>
        <fullName evidence="3">Uncharacterized protein</fullName>
    </submittedName>
</protein>
<evidence type="ECO:0000313" key="3">
    <source>
        <dbReference type="EMBL" id="KAK9046069.1"/>
    </source>
</evidence>
<comment type="caution">
    <text evidence="3">The sequence shown here is derived from an EMBL/GenBank/DDBJ whole genome shotgun (WGS) entry which is preliminary data.</text>
</comment>
<name>A0ABR2U9F3_9ROSI</name>
<evidence type="ECO:0000313" key="4">
    <source>
        <dbReference type="Proteomes" id="UP001396334"/>
    </source>
</evidence>
<dbReference type="InterPro" id="IPR051837">
    <property type="entry name" value="SortingNexin/PXDomain-PKLike"/>
</dbReference>
<sequence>MLSWNADEMNRDISRQSNIETMNNLSDNEVDDELNSKRLPPRVIKYGGEPNSSTYEKHGLGMKPELLGQGGFRIVNFSATSNHLEDLVGMLPEWTPSNVSVPLLNLIDKVFHLKRRGWLRGRTLFPKEFDGLKMSQRTINLAQAAELEIVDRSRLAPKESVEFLARNVVGIENLGLIPEDYSNYLCTKRTKEMRVEDTGGVLEYLQNMQHEDPNFSYAIQVVLCACVECIALGFRCGPTIPGCVHYVHWGVVDWVC</sequence>
<gene>
    <name evidence="3" type="ORF">V6N11_051969</name>
</gene>
<proteinExistence type="predicted"/>
<dbReference type="PANTHER" id="PTHR22999">
    <property type="entry name" value="PX SERINE/THREONINE KINASE PXK"/>
    <property type="match status" value="1"/>
</dbReference>
<dbReference type="PANTHER" id="PTHR22999:SF23">
    <property type="entry name" value="SORTING NEXIN-16"/>
    <property type="match status" value="1"/>
</dbReference>
<keyword evidence="4" id="KW-1185">Reference proteome</keyword>
<evidence type="ECO:0000256" key="2">
    <source>
        <dbReference type="ARBA" id="ARBA00022490"/>
    </source>
</evidence>
<accession>A0ABR2U9F3</accession>
<evidence type="ECO:0000256" key="1">
    <source>
        <dbReference type="ARBA" id="ARBA00004496"/>
    </source>
</evidence>
<dbReference type="EMBL" id="JBBPBN010000001">
    <property type="protein sequence ID" value="KAK9046069.1"/>
    <property type="molecule type" value="Genomic_DNA"/>
</dbReference>
<reference evidence="3 4" key="1">
    <citation type="journal article" date="2024" name="G3 (Bethesda)">
        <title>Genome assembly of Hibiscus sabdariffa L. provides insights into metabolisms of medicinal natural products.</title>
        <authorList>
            <person name="Kim T."/>
        </authorList>
    </citation>
    <scope>NUCLEOTIDE SEQUENCE [LARGE SCALE GENOMIC DNA]</scope>
    <source>
        <strain evidence="3">TK-2024</strain>
        <tissue evidence="3">Old leaves</tissue>
    </source>
</reference>